<evidence type="ECO:0000256" key="1">
    <source>
        <dbReference type="SAM" id="Phobius"/>
    </source>
</evidence>
<protein>
    <submittedName>
        <fullName evidence="2">Uncharacterized protein</fullName>
    </submittedName>
</protein>
<keyword evidence="1" id="KW-0812">Transmembrane</keyword>
<name>A0A8D9M1L8_BRACM</name>
<dbReference type="Gramene" id="A02p41290.2_BraZ1">
    <property type="protein sequence ID" value="A02p41290.2_BraZ1.CDS.1"/>
    <property type="gene ID" value="A02g41290.2_BraZ1"/>
</dbReference>
<evidence type="ECO:0000313" key="2">
    <source>
        <dbReference type="EMBL" id="CAG7895177.1"/>
    </source>
</evidence>
<feature type="transmembrane region" description="Helical" evidence="1">
    <location>
        <begin position="31"/>
        <end position="52"/>
    </location>
</feature>
<keyword evidence="1" id="KW-1133">Transmembrane helix</keyword>
<keyword evidence="1" id="KW-0472">Membrane</keyword>
<evidence type="ECO:0000313" key="3">
    <source>
        <dbReference type="Proteomes" id="UP000694005"/>
    </source>
</evidence>
<reference evidence="2 3" key="1">
    <citation type="submission" date="2021-07" db="EMBL/GenBank/DDBJ databases">
        <authorList>
            <consortium name="Genoscope - CEA"/>
            <person name="William W."/>
        </authorList>
    </citation>
    <scope>NUCLEOTIDE SEQUENCE [LARGE SCALE GENOMIC DNA]</scope>
</reference>
<feature type="transmembrane region" description="Helical" evidence="1">
    <location>
        <begin position="269"/>
        <end position="289"/>
    </location>
</feature>
<dbReference type="AlphaFoldDB" id="A0A8D9M1L8"/>
<dbReference type="Proteomes" id="UP000694005">
    <property type="component" value="Chromosome A02"/>
</dbReference>
<sequence length="337" mass="37596">MATPSPLPPTVNLWVVLTESKRIINAHSRHLLALSLLFLLPISFSITVYPSISSLIINQSSPSHTTFSLLTSHNDIDPKTVLLLLIAYVVFVTVFNLFINRINHVQCLPRLLRKARETHLRCQIKLHLVPPSPRYSRLLQLHRLRDLTHSSARSLLVDSSDRAHRPRSRSQLRFNLLPSTLRGCNTHLYCDRDKALCEYWILAWGVVVVESSYGLTPLKRSGSLVKGMESVSLSMIVVFSIAQSSLVWISNVTASDIGNGGKLWTNAVFVAQIVVTSALLTVSMMYNLAGTTVMYIYCKAVQGELAREIAEEFAREYVSLPFGDGKVPHVVCVAYNG</sequence>
<feature type="transmembrane region" description="Helical" evidence="1">
    <location>
        <begin position="80"/>
        <end position="99"/>
    </location>
</feature>
<accession>A0A8D9M1L8</accession>
<organism evidence="2 3">
    <name type="scientific">Brassica campestris</name>
    <name type="common">Field mustard</name>
    <dbReference type="NCBI Taxonomy" id="3711"/>
    <lineage>
        <taxon>Eukaryota</taxon>
        <taxon>Viridiplantae</taxon>
        <taxon>Streptophyta</taxon>
        <taxon>Embryophyta</taxon>
        <taxon>Tracheophyta</taxon>
        <taxon>Spermatophyta</taxon>
        <taxon>Magnoliopsida</taxon>
        <taxon>eudicotyledons</taxon>
        <taxon>Gunneridae</taxon>
        <taxon>Pentapetalae</taxon>
        <taxon>rosids</taxon>
        <taxon>malvids</taxon>
        <taxon>Brassicales</taxon>
        <taxon>Brassicaceae</taxon>
        <taxon>Brassiceae</taxon>
        <taxon>Brassica</taxon>
    </lineage>
</organism>
<dbReference type="PANTHER" id="PTHR33133:SF49">
    <property type="entry name" value="BNAA02G26780D PROTEIN"/>
    <property type="match status" value="1"/>
</dbReference>
<dbReference type="EMBL" id="LS974618">
    <property type="protein sequence ID" value="CAG7895177.1"/>
    <property type="molecule type" value="Genomic_DNA"/>
</dbReference>
<proteinExistence type="predicted"/>
<dbReference type="PANTHER" id="PTHR33133">
    <property type="entry name" value="OS08G0107100 PROTEIN-RELATED"/>
    <property type="match status" value="1"/>
</dbReference>
<feature type="transmembrane region" description="Helical" evidence="1">
    <location>
        <begin position="230"/>
        <end position="249"/>
    </location>
</feature>
<gene>
    <name evidence="2" type="ORF">BRAPAZ1V2_A02P41290.2</name>
</gene>